<dbReference type="GO" id="GO:0016811">
    <property type="term" value="F:hydrolase activity, acting on carbon-nitrogen (but not peptide) bonds, in linear amides"/>
    <property type="evidence" value="ECO:0007669"/>
    <property type="project" value="InterPro"/>
</dbReference>
<protein>
    <submittedName>
        <fullName evidence="5">Penicillin acylase family protein</fullName>
    </submittedName>
</protein>
<dbReference type="PIRSF" id="PIRSF001227">
    <property type="entry name" value="Pen_acylase"/>
    <property type="match status" value="1"/>
</dbReference>
<proteinExistence type="inferred from homology"/>
<dbReference type="InterPro" id="IPR043147">
    <property type="entry name" value="Penicillin_amidase_A-knob"/>
</dbReference>
<dbReference type="Proteomes" id="UP001321047">
    <property type="component" value="Unassembled WGS sequence"/>
</dbReference>
<dbReference type="PANTHER" id="PTHR34218">
    <property type="entry name" value="PEPTIDASE S45 PENICILLIN AMIDASE"/>
    <property type="match status" value="1"/>
</dbReference>
<evidence type="ECO:0000313" key="5">
    <source>
        <dbReference type="EMBL" id="MCU4752026.1"/>
    </source>
</evidence>
<dbReference type="Pfam" id="PF01804">
    <property type="entry name" value="Penicil_amidase"/>
    <property type="match status" value="1"/>
</dbReference>
<dbReference type="GO" id="GO:0017000">
    <property type="term" value="P:antibiotic biosynthetic process"/>
    <property type="evidence" value="ECO:0007669"/>
    <property type="project" value="InterPro"/>
</dbReference>
<comment type="caution">
    <text evidence="5">The sequence shown here is derived from an EMBL/GenBank/DDBJ whole genome shotgun (WGS) entry which is preliminary data.</text>
</comment>
<keyword evidence="3" id="KW-0865">Zymogen</keyword>
<dbReference type="InterPro" id="IPR029055">
    <property type="entry name" value="Ntn_hydrolases_N"/>
</dbReference>
<dbReference type="Gene3D" id="1.10.439.10">
    <property type="entry name" value="Penicillin Amidohydrolase, domain 1"/>
    <property type="match status" value="1"/>
</dbReference>
<accession>A0AAP2Z7E7</accession>
<evidence type="ECO:0000313" key="6">
    <source>
        <dbReference type="Proteomes" id="UP001321047"/>
    </source>
</evidence>
<evidence type="ECO:0000256" key="2">
    <source>
        <dbReference type="ARBA" id="ARBA00022801"/>
    </source>
</evidence>
<keyword evidence="2" id="KW-0378">Hydrolase</keyword>
<dbReference type="RefSeq" id="WP_342808374.1">
    <property type="nucleotide sequence ID" value="NZ_JAOPJZ010000005.1"/>
</dbReference>
<name>A0AAP2Z7E7_9EURY</name>
<evidence type="ECO:0000256" key="3">
    <source>
        <dbReference type="ARBA" id="ARBA00023145"/>
    </source>
</evidence>
<keyword evidence="6" id="KW-1185">Reference proteome</keyword>
<dbReference type="CDD" id="cd03747">
    <property type="entry name" value="Ntn_PGA_like"/>
    <property type="match status" value="1"/>
</dbReference>
<sequence length="842" mass="93121">MTRRGVLAATVLAGTAGLSLSAADELLEQFAPLSGDVWDAARRTRPERVESPAGGATITVDDEGVPHVEAESEEAGSFAVGYIQGFDRLFQLDLQRRVMRGQTAELAGEGAADGDEFHVRMDFVGAAEATWDAVRETPAGPLVERYTEGVNAALEDHALPLEFELLGYEPEPWTPVDSMLMEKQISWTLTGNFGELRRAVIADELDADLFEELYPVAMDHDVPVLRTDPEHRERLGDLRGVADTSGNSQDESTAESTDARRQRTRDGSTQAMSTRGTFSRAARSETAANAPGRPLTDWLSAFESPPGVGSNSWVVSGEHTKSGTPIMANDPHLALMTPPLWYEQHVETPDASVRGVTFPGVPFVIIGANDRGGWGFTNVGADVLDCYTYEIDDDEGRYRYRDEWRSFETAEREIEISGAENRTITTRKTVHGPLLEREDHRVGVSWTGLSATRTTQAVYELTRSDGLEDALEAARIFDLPTQNLVYADADGRTLYVVTGRLPIREIDGEVVTGNRLFDGSEAEAEWDGFTPYEDSSWDGFVPFEEQPHAIDPDVLATANQRVADNPEHYVGVAYATPYRGRRIYDVLDEVADSGTPTDPAFHRDLQTDTRDERAVALVPELLEAGRNALENDEATLSNPGALETALETLESWSLEMDRDSRGALVFARWIDNFERAVFDPVFEDTDLDDSYYPNEWVLETLSPDSPVFEGRSRAGVMVQGIEDALEEIDSEGWQTYGDWNTTAPVSHPFGGQAPFLNYDERPRDGSRATVDNYRVERSVGASWRMVVEPGEAAWGIVPGGNSGEYFSPHYDDQFQRWADGEYKSMDLEIAGEETITFEEGSQ</sequence>
<dbReference type="InterPro" id="IPR023343">
    <property type="entry name" value="Penicillin_amidase_dom1"/>
</dbReference>
<dbReference type="SUPFAM" id="SSF56235">
    <property type="entry name" value="N-terminal nucleophile aminohydrolases (Ntn hydrolases)"/>
    <property type="match status" value="1"/>
</dbReference>
<dbReference type="PANTHER" id="PTHR34218:SF4">
    <property type="entry name" value="ACYL-HOMOSERINE LACTONE ACYLASE QUIP"/>
    <property type="match status" value="1"/>
</dbReference>
<dbReference type="Gene3D" id="3.60.20.10">
    <property type="entry name" value="Glutamine Phosphoribosylpyrophosphate, subunit 1, domain 1"/>
    <property type="match status" value="1"/>
</dbReference>
<dbReference type="InterPro" id="IPR002692">
    <property type="entry name" value="S45"/>
</dbReference>
<dbReference type="EMBL" id="JAOPJZ010000005">
    <property type="protein sequence ID" value="MCU4752026.1"/>
    <property type="molecule type" value="Genomic_DNA"/>
</dbReference>
<dbReference type="InterPro" id="IPR014395">
    <property type="entry name" value="Pen/GL7ACA/AHL_acylase"/>
</dbReference>
<dbReference type="Gene3D" id="1.10.1400.10">
    <property type="match status" value="1"/>
</dbReference>
<dbReference type="InterPro" id="IPR043146">
    <property type="entry name" value="Penicillin_amidase_N_B-knob"/>
</dbReference>
<organism evidence="5 6">
    <name type="scientific">Natronosalvus hydrolyticus</name>
    <dbReference type="NCBI Taxonomy" id="2979988"/>
    <lineage>
        <taxon>Archaea</taxon>
        <taxon>Methanobacteriati</taxon>
        <taxon>Methanobacteriota</taxon>
        <taxon>Stenosarchaea group</taxon>
        <taxon>Halobacteria</taxon>
        <taxon>Halobacteriales</taxon>
        <taxon>Natrialbaceae</taxon>
        <taxon>Natronosalvus</taxon>
    </lineage>
</organism>
<feature type="compositionally biased region" description="Polar residues" evidence="4">
    <location>
        <begin position="244"/>
        <end position="256"/>
    </location>
</feature>
<reference evidence="5 6" key="1">
    <citation type="submission" date="2022-09" db="EMBL/GenBank/DDBJ databases">
        <title>Enrichment on poylsaccharides allowed isolation of novel metabolic and taxonomic groups of Haloarchaea.</title>
        <authorList>
            <person name="Sorokin D.Y."/>
            <person name="Elcheninov A.G."/>
            <person name="Khizhniak T.V."/>
            <person name="Kolganova T.V."/>
            <person name="Kublanov I.V."/>
        </authorList>
    </citation>
    <scope>NUCLEOTIDE SEQUENCE [LARGE SCALE GENOMIC DNA]</scope>
    <source>
        <strain evidence="5 6">AArc-curdl1</strain>
    </source>
</reference>
<feature type="compositionally biased region" description="Polar residues" evidence="4">
    <location>
        <begin position="267"/>
        <end position="277"/>
    </location>
</feature>
<dbReference type="Gene3D" id="2.30.120.10">
    <property type="match status" value="1"/>
</dbReference>
<evidence type="ECO:0000256" key="1">
    <source>
        <dbReference type="ARBA" id="ARBA00006586"/>
    </source>
</evidence>
<dbReference type="AlphaFoldDB" id="A0AAP2Z7E7"/>
<gene>
    <name evidence="5" type="ORF">OB919_08520</name>
</gene>
<comment type="similarity">
    <text evidence="1">Belongs to the peptidase S45 family.</text>
</comment>
<feature type="region of interest" description="Disordered" evidence="4">
    <location>
        <begin position="224"/>
        <end position="299"/>
    </location>
</feature>
<feature type="compositionally biased region" description="Basic and acidic residues" evidence="4">
    <location>
        <begin position="257"/>
        <end position="266"/>
    </location>
</feature>
<evidence type="ECO:0000256" key="4">
    <source>
        <dbReference type="SAM" id="MobiDB-lite"/>
    </source>
</evidence>
<feature type="compositionally biased region" description="Basic and acidic residues" evidence="4">
    <location>
        <begin position="224"/>
        <end position="237"/>
    </location>
</feature>